<accession>A0A1H1RFE4</accession>
<keyword evidence="1" id="KW-0808">Transferase</keyword>
<name>A0A1H1RFE4_9ACTN</name>
<dbReference type="AlphaFoldDB" id="A0A1H1RFE4"/>
<evidence type="ECO:0000313" key="2">
    <source>
        <dbReference type="Proteomes" id="UP000199092"/>
    </source>
</evidence>
<dbReference type="Gene3D" id="3.30.460.40">
    <property type="match status" value="1"/>
</dbReference>
<dbReference type="Pfam" id="PF10706">
    <property type="entry name" value="Aminoglyc_resit"/>
    <property type="match status" value="1"/>
</dbReference>
<organism evidence="1 2">
    <name type="scientific">Friedmanniella luteola</name>
    <dbReference type="NCBI Taxonomy" id="546871"/>
    <lineage>
        <taxon>Bacteria</taxon>
        <taxon>Bacillati</taxon>
        <taxon>Actinomycetota</taxon>
        <taxon>Actinomycetes</taxon>
        <taxon>Propionibacteriales</taxon>
        <taxon>Nocardioidaceae</taxon>
        <taxon>Friedmanniella</taxon>
    </lineage>
</organism>
<dbReference type="STRING" id="546871.SAMN04488543_1549"/>
<evidence type="ECO:0000313" key="1">
    <source>
        <dbReference type="EMBL" id="SDS34393.1"/>
    </source>
</evidence>
<proteinExistence type="predicted"/>
<dbReference type="EMBL" id="LT629749">
    <property type="protein sequence ID" value="SDS34393.1"/>
    <property type="molecule type" value="Genomic_DNA"/>
</dbReference>
<sequence>MTSVLLTDVLAVTGALDEAAVPHWVAGGWGVDALVGRVTRPHRDLDLAVDAEHLDAAVETLAALGYAPETDWLPVRLELAAPQDRWVDLHPVVFDAWGDGVQAGLDGATFHYPAADLVLGVLADHPLPCLSAARQQRFHTGYPPRPQDRHDLALLRDLVAPSG</sequence>
<dbReference type="Proteomes" id="UP000199092">
    <property type="component" value="Chromosome I"/>
</dbReference>
<keyword evidence="2" id="KW-1185">Reference proteome</keyword>
<dbReference type="GO" id="GO:0016740">
    <property type="term" value="F:transferase activity"/>
    <property type="evidence" value="ECO:0007669"/>
    <property type="project" value="UniProtKB-KW"/>
</dbReference>
<protein>
    <submittedName>
        <fullName evidence="1">2''-aminoglycoside nucleotidyltransferase</fullName>
    </submittedName>
</protein>
<dbReference type="InterPro" id="IPR019646">
    <property type="entry name" value="Aminoglyc_AdlTrfase"/>
</dbReference>
<gene>
    <name evidence="1" type="ORF">SAMN04488543_1549</name>
</gene>
<reference evidence="1 2" key="1">
    <citation type="submission" date="2016-10" db="EMBL/GenBank/DDBJ databases">
        <authorList>
            <person name="de Groot N.N."/>
        </authorList>
    </citation>
    <scope>NUCLEOTIDE SEQUENCE [LARGE SCALE GENOMIC DNA]</scope>
    <source>
        <strain evidence="1 2">DSM 21741</strain>
    </source>
</reference>